<evidence type="ECO:0000313" key="4">
    <source>
        <dbReference type="Proteomes" id="UP001161325"/>
    </source>
</evidence>
<reference evidence="3" key="1">
    <citation type="submission" date="2022-08" db="EMBL/GenBank/DDBJ databases">
        <title>Draft genome sequencing of Roseisolibacter agri AW1220.</title>
        <authorList>
            <person name="Tobiishi Y."/>
            <person name="Tonouchi A."/>
        </authorList>
    </citation>
    <scope>NUCLEOTIDE SEQUENCE</scope>
    <source>
        <strain evidence="3">AW1220</strain>
    </source>
</reference>
<accession>A0AA37Q6X2</accession>
<evidence type="ECO:0000256" key="2">
    <source>
        <dbReference type="SAM" id="Phobius"/>
    </source>
</evidence>
<keyword evidence="2" id="KW-1133">Transmembrane helix</keyword>
<evidence type="ECO:0000256" key="1">
    <source>
        <dbReference type="SAM" id="MobiDB-lite"/>
    </source>
</evidence>
<sequence length="111" mass="11620">MDRTGARAGGGRPCPDCGAKLPPGAYLCTSCGAWRPYRTRVRSTAPLTEPTRMPPDLRLILRVALLIVALGVAGAFAHTRGVLRLARAVPTSSSPATPATLPADSTLTRAR</sequence>
<feature type="transmembrane region" description="Helical" evidence="2">
    <location>
        <begin position="59"/>
        <end position="77"/>
    </location>
</feature>
<keyword evidence="4" id="KW-1185">Reference proteome</keyword>
<proteinExistence type="predicted"/>
<keyword evidence="2" id="KW-0472">Membrane</keyword>
<feature type="region of interest" description="Disordered" evidence="1">
    <location>
        <begin position="88"/>
        <end position="111"/>
    </location>
</feature>
<evidence type="ECO:0008006" key="5">
    <source>
        <dbReference type="Google" id="ProtNLM"/>
    </source>
</evidence>
<comment type="caution">
    <text evidence="3">The sequence shown here is derived from an EMBL/GenBank/DDBJ whole genome shotgun (WGS) entry which is preliminary data.</text>
</comment>
<gene>
    <name evidence="3" type="ORF">rosag_13550</name>
</gene>
<evidence type="ECO:0000313" key="3">
    <source>
        <dbReference type="EMBL" id="GLC24842.1"/>
    </source>
</evidence>
<keyword evidence="2" id="KW-0812">Transmembrane</keyword>
<feature type="compositionally biased region" description="Polar residues" evidence="1">
    <location>
        <begin position="90"/>
        <end position="111"/>
    </location>
</feature>
<name>A0AA37Q6X2_9BACT</name>
<dbReference type="Proteomes" id="UP001161325">
    <property type="component" value="Unassembled WGS sequence"/>
</dbReference>
<organism evidence="3 4">
    <name type="scientific">Roseisolibacter agri</name>
    <dbReference type="NCBI Taxonomy" id="2014610"/>
    <lineage>
        <taxon>Bacteria</taxon>
        <taxon>Pseudomonadati</taxon>
        <taxon>Gemmatimonadota</taxon>
        <taxon>Gemmatimonadia</taxon>
        <taxon>Gemmatimonadales</taxon>
        <taxon>Gemmatimonadaceae</taxon>
        <taxon>Roseisolibacter</taxon>
    </lineage>
</organism>
<dbReference type="AlphaFoldDB" id="A0AA37Q6X2"/>
<dbReference type="EMBL" id="BRXS01000002">
    <property type="protein sequence ID" value="GLC24842.1"/>
    <property type="molecule type" value="Genomic_DNA"/>
</dbReference>
<protein>
    <recommendedName>
        <fullName evidence="5">Zinc-ribbon domain-containing protein</fullName>
    </recommendedName>
</protein>